<dbReference type="NCBIfam" id="TIGR00254">
    <property type="entry name" value="GGDEF"/>
    <property type="match status" value="1"/>
</dbReference>
<keyword evidence="2" id="KW-0812">Transmembrane</keyword>
<keyword evidence="2" id="KW-0472">Membrane</keyword>
<dbReference type="InterPro" id="IPR043128">
    <property type="entry name" value="Rev_trsase/Diguanyl_cyclase"/>
</dbReference>
<dbReference type="GO" id="GO:1902201">
    <property type="term" value="P:negative regulation of bacterial-type flagellum-dependent cell motility"/>
    <property type="evidence" value="ECO:0007669"/>
    <property type="project" value="TreeGrafter"/>
</dbReference>
<feature type="transmembrane region" description="Helical" evidence="2">
    <location>
        <begin position="64"/>
        <end position="85"/>
    </location>
</feature>
<dbReference type="SMART" id="SM00267">
    <property type="entry name" value="GGDEF"/>
    <property type="match status" value="1"/>
</dbReference>
<dbReference type="GO" id="GO:0052621">
    <property type="term" value="F:diguanylate cyclase activity"/>
    <property type="evidence" value="ECO:0007669"/>
    <property type="project" value="TreeGrafter"/>
</dbReference>
<keyword evidence="5" id="KW-1185">Reference proteome</keyword>
<dbReference type="Gene3D" id="3.30.70.270">
    <property type="match status" value="1"/>
</dbReference>
<evidence type="ECO:0000313" key="5">
    <source>
        <dbReference type="Proteomes" id="UP000279275"/>
    </source>
</evidence>
<feature type="region of interest" description="Disordered" evidence="1">
    <location>
        <begin position="1"/>
        <end position="23"/>
    </location>
</feature>
<feature type="transmembrane region" description="Helical" evidence="2">
    <location>
        <begin position="170"/>
        <end position="189"/>
    </location>
</feature>
<evidence type="ECO:0000256" key="1">
    <source>
        <dbReference type="SAM" id="MobiDB-lite"/>
    </source>
</evidence>
<gene>
    <name evidence="4" type="ORF">EBN03_23130</name>
</gene>
<dbReference type="GO" id="GO:0005886">
    <property type="term" value="C:plasma membrane"/>
    <property type="evidence" value="ECO:0007669"/>
    <property type="project" value="TreeGrafter"/>
</dbReference>
<feature type="domain" description="GGDEF" evidence="3">
    <location>
        <begin position="256"/>
        <end position="380"/>
    </location>
</feature>
<feature type="compositionally biased region" description="Basic and acidic residues" evidence="1">
    <location>
        <begin position="1"/>
        <end position="17"/>
    </location>
</feature>
<proteinExistence type="predicted"/>
<evidence type="ECO:0000313" key="4">
    <source>
        <dbReference type="EMBL" id="RMI30121.1"/>
    </source>
</evidence>
<dbReference type="PANTHER" id="PTHR45138:SF9">
    <property type="entry name" value="DIGUANYLATE CYCLASE DGCM-RELATED"/>
    <property type="match status" value="1"/>
</dbReference>
<dbReference type="PANTHER" id="PTHR45138">
    <property type="entry name" value="REGULATORY COMPONENTS OF SENSORY TRANSDUCTION SYSTEM"/>
    <property type="match status" value="1"/>
</dbReference>
<accession>A0A3M2KXZ2</accession>
<dbReference type="InterPro" id="IPR029787">
    <property type="entry name" value="Nucleotide_cyclase"/>
</dbReference>
<dbReference type="GO" id="GO:0043709">
    <property type="term" value="P:cell adhesion involved in single-species biofilm formation"/>
    <property type="evidence" value="ECO:0007669"/>
    <property type="project" value="TreeGrafter"/>
</dbReference>
<reference evidence="4 5" key="1">
    <citation type="submission" date="2018-10" db="EMBL/GenBank/DDBJ databases">
        <title>Isolation from cow dung.</title>
        <authorList>
            <person name="Ling L."/>
        </authorList>
    </citation>
    <scope>NUCLEOTIDE SEQUENCE [LARGE SCALE GENOMIC DNA]</scope>
    <source>
        <strain evidence="4 5">NEAU-LL90</strain>
    </source>
</reference>
<dbReference type="InterPro" id="IPR000160">
    <property type="entry name" value="GGDEF_dom"/>
</dbReference>
<dbReference type="EMBL" id="RFFH01000011">
    <property type="protein sequence ID" value="RMI30121.1"/>
    <property type="molecule type" value="Genomic_DNA"/>
</dbReference>
<comment type="caution">
    <text evidence="4">The sequence shown here is derived from an EMBL/GenBank/DDBJ whole genome shotgun (WGS) entry which is preliminary data.</text>
</comment>
<organism evidence="4 5">
    <name type="scientific">Nocardia stercoris</name>
    <dbReference type="NCBI Taxonomy" id="2483361"/>
    <lineage>
        <taxon>Bacteria</taxon>
        <taxon>Bacillati</taxon>
        <taxon>Actinomycetota</taxon>
        <taxon>Actinomycetes</taxon>
        <taxon>Mycobacteriales</taxon>
        <taxon>Nocardiaceae</taxon>
        <taxon>Nocardia</taxon>
    </lineage>
</organism>
<keyword evidence="2" id="KW-1133">Transmembrane helix</keyword>
<sequence length="380" mass="40524">MQMSVEVRESSDTDRPRFPATERPPVATAAATLTVWGTVRAWWRDPLDYRWLVRTLEKRAALHTMRGFIAAAGATLALITGLNLFSAAGPQGWVRQVTVFNTATAVVWAVSWALGPWPSERRSLVLMAGADVLVTAGCLAESCRLFGALSLMQLVVTGGYFAMFHGPRVLVLHGGWSLVSVLALTWLLLHDHTGDTAEAASVVLTMAAVTAMLFPALHFCCWVLRMDALTDPLTGLLNRRGLDYYVSSWFGPRAHGPVCLMTVDLDRFKRVNDTLGHAAGDRALARVASCLRATTPAGAVVVRSGGEEFIVAARLAAAAATAAADRLCRAIEAEGAVTASIGLAVTTTTAAGGLDDLVRRSDTAMYRAKRSGGNRVCMAG</sequence>
<dbReference type="CDD" id="cd01949">
    <property type="entry name" value="GGDEF"/>
    <property type="match status" value="1"/>
</dbReference>
<protein>
    <submittedName>
        <fullName evidence="4">GGDEF domain-containing protein</fullName>
    </submittedName>
</protein>
<evidence type="ECO:0000259" key="3">
    <source>
        <dbReference type="PROSITE" id="PS50887"/>
    </source>
</evidence>
<dbReference type="Proteomes" id="UP000279275">
    <property type="component" value="Unassembled WGS sequence"/>
</dbReference>
<dbReference type="PROSITE" id="PS50887">
    <property type="entry name" value="GGDEF"/>
    <property type="match status" value="1"/>
</dbReference>
<feature type="transmembrane region" description="Helical" evidence="2">
    <location>
        <begin position="201"/>
        <end position="224"/>
    </location>
</feature>
<name>A0A3M2KXZ2_9NOCA</name>
<evidence type="ECO:0000256" key="2">
    <source>
        <dbReference type="SAM" id="Phobius"/>
    </source>
</evidence>
<feature type="transmembrane region" description="Helical" evidence="2">
    <location>
        <begin position="97"/>
        <end position="117"/>
    </location>
</feature>
<dbReference type="InterPro" id="IPR050469">
    <property type="entry name" value="Diguanylate_Cyclase"/>
</dbReference>
<dbReference type="SUPFAM" id="SSF55073">
    <property type="entry name" value="Nucleotide cyclase"/>
    <property type="match status" value="1"/>
</dbReference>
<dbReference type="AlphaFoldDB" id="A0A3M2KXZ2"/>
<dbReference type="Pfam" id="PF00990">
    <property type="entry name" value="GGDEF"/>
    <property type="match status" value="1"/>
</dbReference>